<accession>A0A1I7WML3</accession>
<name>A0A1I7WML3_HETBA</name>
<evidence type="ECO:0000313" key="2">
    <source>
        <dbReference type="WBParaSite" id="Hba_06393"/>
    </source>
</evidence>
<dbReference type="InterPro" id="IPR019306">
    <property type="entry name" value="TMEM231"/>
</dbReference>
<dbReference type="Pfam" id="PF10149">
    <property type="entry name" value="TM231"/>
    <property type="match status" value="1"/>
</dbReference>
<sequence>MVYDIVYEQGLWKKTGSYREKPKVTFEGRYLIISQSGEDYSFTSTIPVLNTADINHLSVAEVEHYWIGTENEELERIVLAVQLFSKRHRAL</sequence>
<proteinExistence type="predicted"/>
<dbReference type="AlphaFoldDB" id="A0A1I7WML3"/>
<protein>
    <submittedName>
        <fullName evidence="2">Transmembrane protein 231</fullName>
    </submittedName>
</protein>
<keyword evidence="1" id="KW-1185">Reference proteome</keyword>
<reference evidence="2" key="1">
    <citation type="submission" date="2016-11" db="UniProtKB">
        <authorList>
            <consortium name="WormBaseParasite"/>
        </authorList>
    </citation>
    <scope>IDENTIFICATION</scope>
</reference>
<dbReference type="Proteomes" id="UP000095283">
    <property type="component" value="Unplaced"/>
</dbReference>
<dbReference type="WBParaSite" id="Hba_06393">
    <property type="protein sequence ID" value="Hba_06393"/>
    <property type="gene ID" value="Hba_06393"/>
</dbReference>
<evidence type="ECO:0000313" key="1">
    <source>
        <dbReference type="Proteomes" id="UP000095283"/>
    </source>
</evidence>
<organism evidence="1 2">
    <name type="scientific">Heterorhabditis bacteriophora</name>
    <name type="common">Entomopathogenic nematode worm</name>
    <dbReference type="NCBI Taxonomy" id="37862"/>
    <lineage>
        <taxon>Eukaryota</taxon>
        <taxon>Metazoa</taxon>
        <taxon>Ecdysozoa</taxon>
        <taxon>Nematoda</taxon>
        <taxon>Chromadorea</taxon>
        <taxon>Rhabditida</taxon>
        <taxon>Rhabditina</taxon>
        <taxon>Rhabditomorpha</taxon>
        <taxon>Strongyloidea</taxon>
        <taxon>Heterorhabditidae</taxon>
        <taxon>Heterorhabditis</taxon>
    </lineage>
</organism>